<sequence>MAPDDRALLLEQLDLRTDCSRCTGLCCVALTLTRSADFAIDKPAGTPCPNLREDFGCSIHARLRESGFPGCTAYDCLGAGQRVTATVRAAHDDATWRDDASAARDAFAALPVVTQLQELLWYLAEVRTHPDAGPVHDDARQALDATSPLVALAPTDLLALDVGAVRRRVGPVIDRASALVRDTAVRRARPAPPGRDALPVPAGGARRRLRAGADLVGASLARLDLTGADLRGALLLGADLRGSDLAVVDLLGADLRGADVRGTDLSHALFLTPAQVGAANGDPRTRLPVVVDRPSHWV</sequence>
<evidence type="ECO:0000313" key="1">
    <source>
        <dbReference type="EMBL" id="MBD8078877.1"/>
    </source>
</evidence>
<reference evidence="1" key="1">
    <citation type="journal article" date="2018" name="Curr. Microbiol.">
        <title>Cellulosimicrobium arenosum sp. nov., Isolated from Marine Sediment Sand.</title>
        <authorList>
            <person name="Oh M."/>
            <person name="Kim J.H."/>
            <person name="Yoon J.H."/>
            <person name="Schumann P."/>
            <person name="Kim W."/>
        </authorList>
    </citation>
    <scope>NUCLEOTIDE SEQUENCE</scope>
    <source>
        <strain evidence="1">KCTC 49039</strain>
    </source>
</reference>
<dbReference type="EMBL" id="JACYHB010000004">
    <property type="protein sequence ID" value="MBD8078877.1"/>
    <property type="molecule type" value="Genomic_DNA"/>
</dbReference>
<gene>
    <name evidence="1" type="ORF">IF651_07385</name>
</gene>
<name>A0A927IZV7_9MICO</name>
<dbReference type="SUPFAM" id="SSF141571">
    <property type="entry name" value="Pentapeptide repeat-like"/>
    <property type="match status" value="1"/>
</dbReference>
<proteinExistence type="predicted"/>
<dbReference type="Proteomes" id="UP000610846">
    <property type="component" value="Unassembled WGS sequence"/>
</dbReference>
<dbReference type="InterPro" id="IPR001646">
    <property type="entry name" value="5peptide_repeat"/>
</dbReference>
<protein>
    <submittedName>
        <fullName evidence="1">Pentapeptide repeat-containing protein</fullName>
    </submittedName>
</protein>
<dbReference type="RefSeq" id="WP_191828440.1">
    <property type="nucleotide sequence ID" value="NZ_JACYHB010000004.1"/>
</dbReference>
<dbReference type="Pfam" id="PF00805">
    <property type="entry name" value="Pentapeptide"/>
    <property type="match status" value="2"/>
</dbReference>
<comment type="caution">
    <text evidence="1">The sequence shown here is derived from an EMBL/GenBank/DDBJ whole genome shotgun (WGS) entry which is preliminary data.</text>
</comment>
<keyword evidence="2" id="KW-1185">Reference proteome</keyword>
<reference evidence="1" key="2">
    <citation type="submission" date="2020-09" db="EMBL/GenBank/DDBJ databases">
        <authorList>
            <person name="Yu Y."/>
        </authorList>
    </citation>
    <scope>NUCLEOTIDE SEQUENCE</scope>
    <source>
        <strain evidence="1">KCTC 49039</strain>
    </source>
</reference>
<organism evidence="1 2">
    <name type="scientific">Cellulosimicrobium arenosum</name>
    <dbReference type="NCBI Taxonomy" id="2708133"/>
    <lineage>
        <taxon>Bacteria</taxon>
        <taxon>Bacillati</taxon>
        <taxon>Actinomycetota</taxon>
        <taxon>Actinomycetes</taxon>
        <taxon>Micrococcales</taxon>
        <taxon>Promicromonosporaceae</taxon>
        <taxon>Cellulosimicrobium</taxon>
    </lineage>
</organism>
<evidence type="ECO:0000313" key="2">
    <source>
        <dbReference type="Proteomes" id="UP000610846"/>
    </source>
</evidence>
<dbReference type="AlphaFoldDB" id="A0A927IZV7"/>
<accession>A0A927IZV7</accession>
<dbReference type="Gene3D" id="2.160.20.80">
    <property type="entry name" value="E3 ubiquitin-protein ligase SopA"/>
    <property type="match status" value="1"/>
</dbReference>